<dbReference type="KEGG" id="pco:PHACADRAFT_82915"/>
<dbReference type="AlphaFoldDB" id="K5WPJ2"/>
<feature type="transmembrane region" description="Helical" evidence="1">
    <location>
        <begin position="109"/>
        <end position="129"/>
    </location>
</feature>
<dbReference type="SMART" id="SM00014">
    <property type="entry name" value="acidPPc"/>
    <property type="match status" value="1"/>
</dbReference>
<keyword evidence="1" id="KW-0472">Membrane</keyword>
<dbReference type="HOGENOM" id="CLU_118210_0_0_1"/>
<dbReference type="Gene3D" id="1.20.144.10">
    <property type="entry name" value="Phosphatidic acid phosphatase type 2/haloperoxidase"/>
    <property type="match status" value="1"/>
</dbReference>
<name>K5WPJ2_PHACS</name>
<dbReference type="GeneID" id="18920381"/>
<dbReference type="RefSeq" id="XP_007390781.1">
    <property type="nucleotide sequence ID" value="XM_007390719.1"/>
</dbReference>
<feature type="transmembrane region" description="Helical" evidence="1">
    <location>
        <begin position="136"/>
        <end position="155"/>
    </location>
</feature>
<dbReference type="PANTHER" id="PTHR14969">
    <property type="entry name" value="SPHINGOSINE-1-PHOSPHATE PHOSPHOHYDROLASE"/>
    <property type="match status" value="1"/>
</dbReference>
<keyword evidence="1" id="KW-1133">Transmembrane helix</keyword>
<feature type="domain" description="Phosphatidic acid phosphatase type 2/haloperoxidase" evidence="2">
    <location>
        <begin position="33"/>
        <end position="152"/>
    </location>
</feature>
<reference evidence="3 4" key="1">
    <citation type="journal article" date="2012" name="BMC Genomics">
        <title>Comparative genomics of the white-rot fungi, Phanerochaete carnosa and P. chrysosporium, to elucidate the genetic basis of the distinct wood types they colonize.</title>
        <authorList>
            <person name="Suzuki H."/>
            <person name="MacDonald J."/>
            <person name="Syed K."/>
            <person name="Salamov A."/>
            <person name="Hori C."/>
            <person name="Aerts A."/>
            <person name="Henrissat B."/>
            <person name="Wiebenga A."/>
            <person name="vanKuyk P.A."/>
            <person name="Barry K."/>
            <person name="Lindquist E."/>
            <person name="LaButti K."/>
            <person name="Lapidus A."/>
            <person name="Lucas S."/>
            <person name="Coutinho P."/>
            <person name="Gong Y."/>
            <person name="Samejima M."/>
            <person name="Mahadevan R."/>
            <person name="Abou-Zaid M."/>
            <person name="de Vries R.P."/>
            <person name="Igarashi K."/>
            <person name="Yadav J.S."/>
            <person name="Grigoriev I.V."/>
            <person name="Master E.R."/>
        </authorList>
    </citation>
    <scope>NUCLEOTIDE SEQUENCE [LARGE SCALE GENOMIC DNA]</scope>
    <source>
        <strain evidence="3 4">HHB-10118-sp</strain>
    </source>
</reference>
<dbReference type="OrthoDB" id="302705at2759"/>
<feature type="transmembrane region" description="Helical" evidence="1">
    <location>
        <begin position="77"/>
        <end position="97"/>
    </location>
</feature>
<dbReference type="Pfam" id="PF01569">
    <property type="entry name" value="PAP2"/>
    <property type="match status" value="1"/>
</dbReference>
<evidence type="ECO:0000256" key="1">
    <source>
        <dbReference type="SAM" id="Phobius"/>
    </source>
</evidence>
<sequence length="174" mass="19556">MSFANIHPRSQQTNVVVTGLTAAVILYTRSAGIAYFALGAVVCSRTVKAIKRFIRQPRPLHSSSDHRKKSYGMPSTHSAVITYYAAYTVLASAYLPIHPTVPETPWTRIVIPFVVVPWATTIALSRIWLGHHTVPQVLAGCVHGVLFTYMWYSIWLRGANDYGQYLEQTYFTRP</sequence>
<proteinExistence type="predicted"/>
<evidence type="ECO:0000259" key="2">
    <source>
        <dbReference type="SMART" id="SM00014"/>
    </source>
</evidence>
<protein>
    <recommendedName>
        <fullName evidence="2">Phosphatidic acid phosphatase type 2/haloperoxidase domain-containing protein</fullName>
    </recommendedName>
</protein>
<evidence type="ECO:0000313" key="4">
    <source>
        <dbReference type="Proteomes" id="UP000008370"/>
    </source>
</evidence>
<dbReference type="GO" id="GO:0042392">
    <property type="term" value="F:sphingosine-1-phosphate phosphatase activity"/>
    <property type="evidence" value="ECO:0007669"/>
    <property type="project" value="TreeGrafter"/>
</dbReference>
<dbReference type="STRING" id="650164.K5WPJ2"/>
<evidence type="ECO:0000313" key="3">
    <source>
        <dbReference type="EMBL" id="EKM61360.1"/>
    </source>
</evidence>
<dbReference type="EMBL" id="JH930468">
    <property type="protein sequence ID" value="EKM61360.1"/>
    <property type="molecule type" value="Genomic_DNA"/>
</dbReference>
<dbReference type="InParanoid" id="K5WPJ2"/>
<organism evidence="3 4">
    <name type="scientific">Phanerochaete carnosa (strain HHB-10118-sp)</name>
    <name type="common">White-rot fungus</name>
    <name type="synonym">Peniophora carnosa</name>
    <dbReference type="NCBI Taxonomy" id="650164"/>
    <lineage>
        <taxon>Eukaryota</taxon>
        <taxon>Fungi</taxon>
        <taxon>Dikarya</taxon>
        <taxon>Basidiomycota</taxon>
        <taxon>Agaricomycotina</taxon>
        <taxon>Agaricomycetes</taxon>
        <taxon>Polyporales</taxon>
        <taxon>Phanerochaetaceae</taxon>
        <taxon>Phanerochaete</taxon>
    </lineage>
</organism>
<dbReference type="PANTHER" id="PTHR14969:SF13">
    <property type="entry name" value="AT30094P"/>
    <property type="match status" value="1"/>
</dbReference>
<accession>K5WPJ2</accession>
<keyword evidence="4" id="KW-1185">Reference proteome</keyword>
<dbReference type="InterPro" id="IPR000326">
    <property type="entry name" value="PAP2/HPO"/>
</dbReference>
<gene>
    <name evidence="3" type="ORF">PHACADRAFT_82915</name>
</gene>
<dbReference type="SUPFAM" id="SSF48317">
    <property type="entry name" value="Acid phosphatase/Vanadium-dependent haloperoxidase"/>
    <property type="match status" value="1"/>
</dbReference>
<feature type="transmembrane region" description="Helical" evidence="1">
    <location>
        <begin position="20"/>
        <end position="43"/>
    </location>
</feature>
<dbReference type="Proteomes" id="UP000008370">
    <property type="component" value="Unassembled WGS sequence"/>
</dbReference>
<keyword evidence="1" id="KW-0812">Transmembrane</keyword>
<dbReference type="InterPro" id="IPR036938">
    <property type="entry name" value="PAP2/HPO_sf"/>
</dbReference>